<dbReference type="GO" id="GO:0046872">
    <property type="term" value="F:metal ion binding"/>
    <property type="evidence" value="ECO:0007669"/>
    <property type="project" value="UniProtKB-KW"/>
</dbReference>
<dbReference type="GO" id="GO:0019748">
    <property type="term" value="P:secondary metabolic process"/>
    <property type="evidence" value="ECO:0007669"/>
    <property type="project" value="TreeGrafter"/>
</dbReference>
<accession>A0A345C463</accession>
<dbReference type="GO" id="GO:0001760">
    <property type="term" value="F:aminocarboxymuconate-semialdehyde decarboxylase activity"/>
    <property type="evidence" value="ECO:0007669"/>
    <property type="project" value="UniProtKB-EC"/>
</dbReference>
<dbReference type="EC" id="4.1.1.45" evidence="4"/>
<keyword evidence="7" id="KW-0210">Decarboxylase</keyword>
<comment type="pathway">
    <text evidence="1">Secondary metabolite metabolism; quinolate metabolism.</text>
</comment>
<keyword evidence="6" id="KW-0479">Metal-binding</keyword>
<protein>
    <recommendedName>
        <fullName evidence="5">2-amino-3-carboxymuconate-6-semialdehyde decarboxylase</fullName>
        <ecNumber evidence="4">4.1.1.45</ecNumber>
    </recommendedName>
    <alternativeName>
        <fullName evidence="10">Picolinate carboxylase</fullName>
    </alternativeName>
</protein>
<dbReference type="GO" id="GO:0005829">
    <property type="term" value="C:cytosol"/>
    <property type="evidence" value="ECO:0007669"/>
    <property type="project" value="TreeGrafter"/>
</dbReference>
<dbReference type="OrthoDB" id="9777673at2"/>
<dbReference type="PANTHER" id="PTHR21240:SF27">
    <property type="entry name" value="2-AMINO-3-CARBOXYMUCONATE-6-SEMIALDEHYDE DECARBOXYLASE"/>
    <property type="match status" value="1"/>
</dbReference>
<dbReference type="Pfam" id="PF04909">
    <property type="entry name" value="Amidohydro_2"/>
    <property type="match status" value="1"/>
</dbReference>
<reference evidence="12 13" key="1">
    <citation type="journal article" date="2018" name="J. Microbiol.">
        <title>Salicibibacter kimchii gen. nov., sp. nov., a moderately halophilic and alkalitolerant bacterium in the family Bacillaceae, isolated from kimchi.</title>
        <authorList>
            <person name="Jang J.Y."/>
            <person name="Oh Y.J."/>
            <person name="Lim S.K."/>
            <person name="Park H.K."/>
            <person name="Lee C."/>
            <person name="Kim J.Y."/>
            <person name="Lee M.A."/>
            <person name="Choi H.J."/>
        </authorList>
    </citation>
    <scope>NUCLEOTIDE SEQUENCE [LARGE SCALE GENOMIC DNA]</scope>
    <source>
        <strain evidence="12 13">NKC1-1</strain>
    </source>
</reference>
<dbReference type="Gene3D" id="3.20.20.140">
    <property type="entry name" value="Metal-dependent hydrolases"/>
    <property type="match status" value="1"/>
</dbReference>
<evidence type="ECO:0000256" key="1">
    <source>
        <dbReference type="ARBA" id="ARBA00005079"/>
    </source>
</evidence>
<organism evidence="12 13">
    <name type="scientific">Salicibibacter kimchii</name>
    <dbReference type="NCBI Taxonomy" id="2099786"/>
    <lineage>
        <taxon>Bacteria</taxon>
        <taxon>Bacillati</taxon>
        <taxon>Bacillota</taxon>
        <taxon>Bacilli</taxon>
        <taxon>Bacillales</taxon>
        <taxon>Bacillaceae</taxon>
        <taxon>Salicibibacter</taxon>
    </lineage>
</organism>
<evidence type="ECO:0000259" key="11">
    <source>
        <dbReference type="Pfam" id="PF04909"/>
    </source>
</evidence>
<dbReference type="InterPro" id="IPR032466">
    <property type="entry name" value="Metal_Hydrolase"/>
</dbReference>
<dbReference type="SUPFAM" id="SSF51556">
    <property type="entry name" value="Metallo-dependent hydrolases"/>
    <property type="match status" value="1"/>
</dbReference>
<dbReference type="Proteomes" id="UP000252100">
    <property type="component" value="Chromosome"/>
</dbReference>
<dbReference type="InterPro" id="IPR006680">
    <property type="entry name" value="Amidohydro-rel"/>
</dbReference>
<keyword evidence="9" id="KW-0456">Lyase</keyword>
<dbReference type="AlphaFoldDB" id="A0A345C463"/>
<keyword evidence="8" id="KW-0862">Zinc</keyword>
<evidence type="ECO:0000256" key="6">
    <source>
        <dbReference type="ARBA" id="ARBA00022723"/>
    </source>
</evidence>
<keyword evidence="13" id="KW-1185">Reference proteome</keyword>
<evidence type="ECO:0000256" key="5">
    <source>
        <dbReference type="ARBA" id="ARBA00021214"/>
    </source>
</evidence>
<comment type="subunit">
    <text evidence="3">Monomer.</text>
</comment>
<evidence type="ECO:0000256" key="4">
    <source>
        <dbReference type="ARBA" id="ARBA00012365"/>
    </source>
</evidence>
<keyword evidence="12" id="KW-0378">Hydrolase</keyword>
<evidence type="ECO:0000256" key="10">
    <source>
        <dbReference type="ARBA" id="ARBA00031120"/>
    </source>
</evidence>
<evidence type="ECO:0000256" key="3">
    <source>
        <dbReference type="ARBA" id="ARBA00011245"/>
    </source>
</evidence>
<dbReference type="CDD" id="cd01292">
    <property type="entry name" value="metallo-dependent_hydrolases"/>
    <property type="match status" value="1"/>
</dbReference>
<feature type="domain" description="Amidohydrolase-related" evidence="11">
    <location>
        <begin position="3"/>
        <end position="327"/>
    </location>
</feature>
<sequence>MRVDFHTHIIPGDLPDFTKKYSQDRWPVLKPTCSCGANIMVSGKVFREVTDQVWDPKKRIDDMGKEGVDMQVLSPIPVTFSYWALVSEALDMAQIQNDFIADTVKSNPSKFLGLGTVPLQDADAAIKEMDRCIHDLKLHGIEIGTNVNGKNLDEEYLLAFFEMAAKWEVPLFIHPWETMARDRTPRHNFMYTVGMPSETALAAASLIWSGVIEKFPNLKICFSHGGGSFPFILPRLDQGWNVWPDLRKTINPPSHYLDQLYFDALNYDPLNLQFLIDRFGYDKVMMGSDYPFLLRETPPGHTIDELESLTPKQRDQLLGINALNFLNIKEKFE</sequence>
<dbReference type="RefSeq" id="WP_114376318.1">
    <property type="nucleotide sequence ID" value="NZ_CP031092.1"/>
</dbReference>
<dbReference type="PANTHER" id="PTHR21240">
    <property type="entry name" value="2-AMINO-3-CARBOXYLMUCONATE-6-SEMIALDEHYDE DECARBOXYLASE"/>
    <property type="match status" value="1"/>
</dbReference>
<dbReference type="InterPro" id="IPR032465">
    <property type="entry name" value="ACMSD"/>
</dbReference>
<evidence type="ECO:0000313" key="12">
    <source>
        <dbReference type="EMBL" id="AXF57994.1"/>
    </source>
</evidence>
<dbReference type="GO" id="GO:0016787">
    <property type="term" value="F:hydrolase activity"/>
    <property type="evidence" value="ECO:0007669"/>
    <property type="project" value="UniProtKB-KW"/>
</dbReference>
<proteinExistence type="inferred from homology"/>
<evidence type="ECO:0000256" key="9">
    <source>
        <dbReference type="ARBA" id="ARBA00023239"/>
    </source>
</evidence>
<comment type="similarity">
    <text evidence="2">Belongs to the metallo-dependent hydrolases superfamily. ACMSD family.</text>
</comment>
<evidence type="ECO:0000313" key="13">
    <source>
        <dbReference type="Proteomes" id="UP000252100"/>
    </source>
</evidence>
<evidence type="ECO:0000256" key="7">
    <source>
        <dbReference type="ARBA" id="ARBA00022793"/>
    </source>
</evidence>
<dbReference type="KEGG" id="rue:DT065_13765"/>
<name>A0A345C463_9BACI</name>
<dbReference type="EMBL" id="CP031092">
    <property type="protein sequence ID" value="AXF57994.1"/>
    <property type="molecule type" value="Genomic_DNA"/>
</dbReference>
<evidence type="ECO:0000256" key="2">
    <source>
        <dbReference type="ARBA" id="ARBA00005871"/>
    </source>
</evidence>
<evidence type="ECO:0000256" key="8">
    <source>
        <dbReference type="ARBA" id="ARBA00022833"/>
    </source>
</evidence>
<gene>
    <name evidence="12" type="ORF">DT065_13765</name>
</gene>